<dbReference type="PANTHER" id="PTHR34138:SF1">
    <property type="entry name" value="CELL SHAPE-DETERMINING PROTEIN MREC"/>
    <property type="match status" value="1"/>
</dbReference>
<dbReference type="EMBL" id="MHIL01000014">
    <property type="protein sequence ID" value="OGY51814.1"/>
    <property type="molecule type" value="Genomic_DNA"/>
</dbReference>
<evidence type="ECO:0000313" key="9">
    <source>
        <dbReference type="Proteomes" id="UP000177310"/>
    </source>
</evidence>
<sequence>MRVLGRPVKLVVVLLAAVALLIFLHYTRVLLPVEGLIQTVLTPVEHRLYALGTSINHWYRFPGARDLTEANQQLEGRINALTVENAQLKTLLAEQGLENQQVEFLAAVGLEAINAKVVGRNLETNERTMIANKGSADQVRVGAPVIAERGMLVGRVVAVRTHSAQIRLVNDSLSSFGAMIQNEGEDRGVVVGDRGLSVKMDLIAQGVPVVVGDVVVTSGIETDVPRGLVIGQVDRVVSEPNNLFQQAFIKTLVDIDALVVVSILNPQYDE</sequence>
<dbReference type="Gene3D" id="2.40.10.340">
    <property type="entry name" value="Rod shape-determining protein MreC, domain 1"/>
    <property type="match status" value="1"/>
</dbReference>
<keyword evidence="6" id="KW-0175">Coiled coil</keyword>
<dbReference type="PIRSF" id="PIRSF038471">
    <property type="entry name" value="MreC"/>
    <property type="match status" value="1"/>
</dbReference>
<comment type="similarity">
    <text evidence="1 5">Belongs to the MreC family.</text>
</comment>
<gene>
    <name evidence="8" type="ORF">A3J59_01860</name>
</gene>
<dbReference type="STRING" id="1797542.A3J59_01860"/>
<dbReference type="AlphaFoldDB" id="A0A1G1YHT0"/>
<dbReference type="PANTHER" id="PTHR34138">
    <property type="entry name" value="CELL SHAPE-DETERMINING PROTEIN MREC"/>
    <property type="match status" value="1"/>
</dbReference>
<evidence type="ECO:0000256" key="4">
    <source>
        <dbReference type="ARBA" id="ARBA00032089"/>
    </source>
</evidence>
<feature type="domain" description="Rod shape-determining protein MreC beta-barrel core" evidence="7">
    <location>
        <begin position="117"/>
        <end position="264"/>
    </location>
</feature>
<dbReference type="Proteomes" id="UP000177310">
    <property type="component" value="Unassembled WGS sequence"/>
</dbReference>
<keyword evidence="3 5" id="KW-0133">Cell shape</keyword>
<reference evidence="8 9" key="1">
    <citation type="journal article" date="2016" name="Nat. Commun.">
        <title>Thousands of microbial genomes shed light on interconnected biogeochemical processes in an aquifer system.</title>
        <authorList>
            <person name="Anantharaman K."/>
            <person name="Brown C.T."/>
            <person name="Hug L.A."/>
            <person name="Sharon I."/>
            <person name="Castelle C.J."/>
            <person name="Probst A.J."/>
            <person name="Thomas B.C."/>
            <person name="Singh A."/>
            <person name="Wilkins M.J."/>
            <person name="Karaoz U."/>
            <person name="Brodie E.L."/>
            <person name="Williams K.H."/>
            <person name="Hubbard S.S."/>
            <person name="Banfield J.F."/>
        </authorList>
    </citation>
    <scope>NUCLEOTIDE SEQUENCE [LARGE SCALE GENOMIC DNA]</scope>
</reference>
<accession>A0A1G1YHT0</accession>
<evidence type="ECO:0000256" key="5">
    <source>
        <dbReference type="PIRNR" id="PIRNR038471"/>
    </source>
</evidence>
<dbReference type="InterPro" id="IPR042177">
    <property type="entry name" value="Cell/Rod_1"/>
</dbReference>
<dbReference type="Gene3D" id="2.40.10.350">
    <property type="entry name" value="Rod shape-determining protein MreC, domain 2"/>
    <property type="match status" value="1"/>
</dbReference>
<proteinExistence type="inferred from homology"/>
<dbReference type="Pfam" id="PF04085">
    <property type="entry name" value="MreC"/>
    <property type="match status" value="1"/>
</dbReference>
<evidence type="ECO:0000313" key="8">
    <source>
        <dbReference type="EMBL" id="OGY51814.1"/>
    </source>
</evidence>
<dbReference type="InterPro" id="IPR055342">
    <property type="entry name" value="MreC_beta-barrel_core"/>
</dbReference>
<evidence type="ECO:0000259" key="7">
    <source>
        <dbReference type="Pfam" id="PF04085"/>
    </source>
</evidence>
<organism evidence="8 9">
    <name type="scientific">Candidatus Buchananbacteria bacterium RIFCSPHIGHO2_02_FULL_56_16</name>
    <dbReference type="NCBI Taxonomy" id="1797542"/>
    <lineage>
        <taxon>Bacteria</taxon>
        <taxon>Candidatus Buchananiibacteriota</taxon>
    </lineage>
</organism>
<feature type="coiled-coil region" evidence="6">
    <location>
        <begin position="64"/>
        <end position="91"/>
    </location>
</feature>
<comment type="caution">
    <text evidence="8">The sequence shown here is derived from an EMBL/GenBank/DDBJ whole genome shotgun (WGS) entry which is preliminary data.</text>
</comment>
<name>A0A1G1YHT0_9BACT</name>
<comment type="function">
    <text evidence="5">Involved in formation and maintenance of cell shape.</text>
</comment>
<evidence type="ECO:0000256" key="6">
    <source>
        <dbReference type="SAM" id="Coils"/>
    </source>
</evidence>
<dbReference type="GO" id="GO:0008360">
    <property type="term" value="P:regulation of cell shape"/>
    <property type="evidence" value="ECO:0007669"/>
    <property type="project" value="UniProtKB-KW"/>
</dbReference>
<dbReference type="GO" id="GO:0005886">
    <property type="term" value="C:plasma membrane"/>
    <property type="evidence" value="ECO:0007669"/>
    <property type="project" value="TreeGrafter"/>
</dbReference>
<evidence type="ECO:0000256" key="1">
    <source>
        <dbReference type="ARBA" id="ARBA00009369"/>
    </source>
</evidence>
<dbReference type="InterPro" id="IPR007221">
    <property type="entry name" value="MreC"/>
</dbReference>
<dbReference type="InterPro" id="IPR042175">
    <property type="entry name" value="Cell/Rod_MreC_2"/>
</dbReference>
<protein>
    <recommendedName>
        <fullName evidence="2 5">Cell shape-determining protein MreC</fullName>
    </recommendedName>
    <alternativeName>
        <fullName evidence="4 5">Cell shape protein MreC</fullName>
    </alternativeName>
</protein>
<evidence type="ECO:0000256" key="2">
    <source>
        <dbReference type="ARBA" id="ARBA00013855"/>
    </source>
</evidence>
<evidence type="ECO:0000256" key="3">
    <source>
        <dbReference type="ARBA" id="ARBA00022960"/>
    </source>
</evidence>